<keyword evidence="3" id="KW-1185">Reference proteome</keyword>
<reference evidence="2" key="2">
    <citation type="submission" date="2022-06" db="UniProtKB">
        <authorList>
            <consortium name="EnsemblMetazoa"/>
        </authorList>
    </citation>
    <scope>IDENTIFICATION</scope>
</reference>
<protein>
    <submittedName>
        <fullName evidence="2">Uncharacterized protein</fullName>
    </submittedName>
</protein>
<evidence type="ECO:0000313" key="3">
    <source>
        <dbReference type="Proteomes" id="UP000024404"/>
    </source>
</evidence>
<dbReference type="EnsemblMetazoa" id="OVOC624.1">
    <property type="protein sequence ID" value="OVOC624.1"/>
    <property type="gene ID" value="WBGene00237433"/>
</dbReference>
<evidence type="ECO:0000256" key="1">
    <source>
        <dbReference type="SAM" id="MobiDB-lite"/>
    </source>
</evidence>
<feature type="compositionally biased region" description="Basic and acidic residues" evidence="1">
    <location>
        <begin position="28"/>
        <end position="52"/>
    </location>
</feature>
<dbReference type="Proteomes" id="UP000024404">
    <property type="component" value="Unassembled WGS sequence"/>
</dbReference>
<sequence length="77" mass="9104">MERQIELYFFGNKRHGSGTKTTKNNQEQQRDGCDTFERESERDEGEKWKGVGEEPETIEFARFYPPFSTDSCFAFHD</sequence>
<dbReference type="EMBL" id="CMVM020000020">
    <property type="status" value="NOT_ANNOTATED_CDS"/>
    <property type="molecule type" value="Genomic_DNA"/>
</dbReference>
<evidence type="ECO:0000313" key="2">
    <source>
        <dbReference type="EnsemblMetazoa" id="OVOC624.1"/>
    </source>
</evidence>
<accession>A0A8R1XZW5</accession>
<name>A0A8R1XZW5_ONCVO</name>
<feature type="compositionally biased region" description="Polar residues" evidence="1">
    <location>
        <begin position="18"/>
        <end position="27"/>
    </location>
</feature>
<proteinExistence type="predicted"/>
<organism evidence="2 3">
    <name type="scientific">Onchocerca volvulus</name>
    <dbReference type="NCBI Taxonomy" id="6282"/>
    <lineage>
        <taxon>Eukaryota</taxon>
        <taxon>Metazoa</taxon>
        <taxon>Ecdysozoa</taxon>
        <taxon>Nematoda</taxon>
        <taxon>Chromadorea</taxon>
        <taxon>Rhabditida</taxon>
        <taxon>Spirurina</taxon>
        <taxon>Spiruromorpha</taxon>
        <taxon>Filarioidea</taxon>
        <taxon>Onchocercidae</taxon>
        <taxon>Onchocerca</taxon>
    </lineage>
</organism>
<reference evidence="3" key="1">
    <citation type="submission" date="2013-10" db="EMBL/GenBank/DDBJ databases">
        <title>Genome sequencing of Onchocerca volvulus.</title>
        <authorList>
            <person name="Cotton J."/>
            <person name="Tsai J."/>
            <person name="Stanley E."/>
            <person name="Tracey A."/>
            <person name="Holroyd N."/>
            <person name="Lustigman S."/>
            <person name="Berriman M."/>
        </authorList>
    </citation>
    <scope>NUCLEOTIDE SEQUENCE</scope>
</reference>
<dbReference type="AlphaFoldDB" id="A0A8R1XZW5"/>
<feature type="region of interest" description="Disordered" evidence="1">
    <location>
        <begin position="13"/>
        <end position="52"/>
    </location>
</feature>